<name>A0ABU2RMY6_9ACTN</name>
<dbReference type="Proteomes" id="UP001183777">
    <property type="component" value="Unassembled WGS sequence"/>
</dbReference>
<keyword evidence="3" id="KW-1185">Reference proteome</keyword>
<dbReference type="SUPFAM" id="SSF52540">
    <property type="entry name" value="P-loop containing nucleoside triphosphate hydrolases"/>
    <property type="match status" value="1"/>
</dbReference>
<dbReference type="RefSeq" id="WP_311657779.1">
    <property type="nucleotide sequence ID" value="NZ_JAVREX010000007.1"/>
</dbReference>
<sequence length="666" mass="72958">MTEHSSTRVEGAQGPMHTGSGNIYVTMGAGAQDTDRPSFRRIADDQLAWLRRVLVAPDNMGEARAKLADTGTVILDGTPGSGRTSTARVLLREYHQDTGVLHELLPGEEGELPLTDPDLVGAGDRLLLDLSATDPGRWAAAQADLPALRKAVHEQQAHLVVVMVNGGVLDPDLQHYRVVIGRPRGDRVFRRHLRTNGLAAEEYLQAVPAVDEFLKQRSMREIADFADLVRRAREAARSDDTFAEWCASALRARADRRKDVASLVAQLRDSPQRALLITVAMLHGAHADVIHDTSQLLLSTAGSPPDELPLLQHKDLAERLAEISADAGPTGHVRFTELDYDSAVRTHFWDHMPALRHHLGTWTARSVEMNGPHVTRTLRDRLVGQLAGQYLRTGRVEGLATLAEKWSSADTSQVRREATVQALTCGLEDPAYGKFFRGRIYQWCVQKQLKSDFARVLIQVCADVVAASHPDQAMLRLYYLACHQGDTAPSARQALRGLVATSHRLRRRLFARLALHGVSQPELEVFLGICDPEPLTDLYDNARALVDENGVQASLTTCWQAVLNGLPHKAWQPHAARWLHAATATGRRGNILLDLLVEAADRCDGRRGATFAALYASARDAERTDPFGLARAEVTTDLLLQKISAAQGLGPPTTPPHAASARGNEP</sequence>
<organism evidence="2 3">
    <name type="scientific">Streptomyces salyersiae</name>
    <dbReference type="NCBI Taxonomy" id="3075530"/>
    <lineage>
        <taxon>Bacteria</taxon>
        <taxon>Bacillati</taxon>
        <taxon>Actinomycetota</taxon>
        <taxon>Actinomycetes</taxon>
        <taxon>Kitasatosporales</taxon>
        <taxon>Streptomycetaceae</taxon>
        <taxon>Streptomyces</taxon>
    </lineage>
</organism>
<proteinExistence type="predicted"/>
<accession>A0ABU2RMY6</accession>
<evidence type="ECO:0000313" key="2">
    <source>
        <dbReference type="EMBL" id="MDT0429648.1"/>
    </source>
</evidence>
<evidence type="ECO:0008006" key="4">
    <source>
        <dbReference type="Google" id="ProtNLM"/>
    </source>
</evidence>
<dbReference type="EMBL" id="JAVREX010000007">
    <property type="protein sequence ID" value="MDT0429648.1"/>
    <property type="molecule type" value="Genomic_DNA"/>
</dbReference>
<feature type="region of interest" description="Disordered" evidence="1">
    <location>
        <begin position="645"/>
        <end position="666"/>
    </location>
</feature>
<dbReference type="InterPro" id="IPR027417">
    <property type="entry name" value="P-loop_NTPase"/>
</dbReference>
<feature type="region of interest" description="Disordered" evidence="1">
    <location>
        <begin position="1"/>
        <end position="22"/>
    </location>
</feature>
<evidence type="ECO:0000256" key="1">
    <source>
        <dbReference type="SAM" id="MobiDB-lite"/>
    </source>
</evidence>
<reference evidence="3" key="1">
    <citation type="submission" date="2023-07" db="EMBL/GenBank/DDBJ databases">
        <title>30 novel species of actinomycetes from the DSMZ collection.</title>
        <authorList>
            <person name="Nouioui I."/>
        </authorList>
    </citation>
    <scope>NUCLEOTIDE SEQUENCE [LARGE SCALE GENOMIC DNA]</scope>
    <source>
        <strain evidence="3">DSM 41770</strain>
    </source>
</reference>
<protein>
    <recommendedName>
        <fullName evidence="4">ATP-binding protein</fullName>
    </recommendedName>
</protein>
<gene>
    <name evidence="2" type="ORF">RM649_18625</name>
</gene>
<evidence type="ECO:0000313" key="3">
    <source>
        <dbReference type="Proteomes" id="UP001183777"/>
    </source>
</evidence>
<comment type="caution">
    <text evidence="2">The sequence shown here is derived from an EMBL/GenBank/DDBJ whole genome shotgun (WGS) entry which is preliminary data.</text>
</comment>